<dbReference type="CDD" id="cd00378">
    <property type="entry name" value="SHMT"/>
    <property type="match status" value="1"/>
</dbReference>
<comment type="similarity">
    <text evidence="4 8">Belongs to the SHMT family.</text>
</comment>
<dbReference type="InterPro" id="IPR015421">
    <property type="entry name" value="PyrdxlP-dep_Trfase_major"/>
</dbReference>
<comment type="cofactor">
    <cofactor evidence="1 8">
        <name>pyridoxal 5'-phosphate</name>
        <dbReference type="ChEBI" id="CHEBI:597326"/>
    </cofactor>
</comment>
<dbReference type="PANTHER" id="PTHR11680:SF59">
    <property type="entry name" value="SERINE HYDROXYMETHYLTRANSFERASE, CYTOSOLIC"/>
    <property type="match status" value="1"/>
</dbReference>
<dbReference type="GO" id="GO:0032259">
    <property type="term" value="P:methylation"/>
    <property type="evidence" value="ECO:0007669"/>
    <property type="project" value="UniProtKB-KW"/>
</dbReference>
<dbReference type="GO" id="GO:0005739">
    <property type="term" value="C:mitochondrion"/>
    <property type="evidence" value="ECO:0007669"/>
    <property type="project" value="TreeGrafter"/>
</dbReference>
<evidence type="ECO:0000256" key="8">
    <source>
        <dbReference type="RuleBase" id="RU000585"/>
    </source>
</evidence>
<evidence type="ECO:0000256" key="9">
    <source>
        <dbReference type="SAM" id="MobiDB-lite"/>
    </source>
</evidence>
<dbReference type="SUPFAM" id="SSF53383">
    <property type="entry name" value="PLP-dependent transferases"/>
    <property type="match status" value="1"/>
</dbReference>
<evidence type="ECO:0000256" key="4">
    <source>
        <dbReference type="ARBA" id="ARBA00006376"/>
    </source>
</evidence>
<keyword evidence="5 8" id="KW-0554">One-carbon metabolism</keyword>
<accession>A0A3R7QFR9</accession>
<dbReference type="InterPro" id="IPR019798">
    <property type="entry name" value="Ser_HO-MeTrfase_PLP_BS"/>
</dbReference>
<keyword evidence="10" id="KW-0812">Transmembrane</keyword>
<keyword evidence="13" id="KW-1185">Reference proteome</keyword>
<dbReference type="HAMAP" id="MF_00051">
    <property type="entry name" value="SHMT"/>
    <property type="match status" value="1"/>
</dbReference>
<feature type="transmembrane region" description="Helical" evidence="10">
    <location>
        <begin position="555"/>
        <end position="573"/>
    </location>
</feature>
<dbReference type="GO" id="GO:0030170">
    <property type="term" value="F:pyridoxal phosphate binding"/>
    <property type="evidence" value="ECO:0007669"/>
    <property type="project" value="InterPro"/>
</dbReference>
<comment type="pathway">
    <text evidence="3 8">One-carbon metabolism; tetrahydrofolate interconversion.</text>
</comment>
<feature type="domain" description="Serine hydroxymethyltransferase-like" evidence="11">
    <location>
        <begin position="37"/>
        <end position="434"/>
    </location>
</feature>
<feature type="region of interest" description="Disordered" evidence="9">
    <location>
        <begin position="749"/>
        <end position="792"/>
    </location>
</feature>
<evidence type="ECO:0000256" key="6">
    <source>
        <dbReference type="ARBA" id="ARBA00022679"/>
    </source>
</evidence>
<dbReference type="GO" id="GO:0008168">
    <property type="term" value="F:methyltransferase activity"/>
    <property type="evidence" value="ECO:0007669"/>
    <property type="project" value="UniProtKB-KW"/>
</dbReference>
<evidence type="ECO:0000313" key="13">
    <source>
        <dbReference type="Proteomes" id="UP000283509"/>
    </source>
</evidence>
<evidence type="ECO:0000256" key="2">
    <source>
        <dbReference type="ARBA" id="ARBA00002224"/>
    </source>
</evidence>
<dbReference type="InterPro" id="IPR049943">
    <property type="entry name" value="Ser_HO-MeTrfase-like"/>
</dbReference>
<dbReference type="NCBIfam" id="NF000586">
    <property type="entry name" value="PRK00011.1"/>
    <property type="match status" value="1"/>
</dbReference>
<dbReference type="STRING" id="6689.A0A3R7QFR9"/>
<evidence type="ECO:0000256" key="7">
    <source>
        <dbReference type="ARBA" id="ARBA00022898"/>
    </source>
</evidence>
<dbReference type="OrthoDB" id="10265628at2759"/>
<name>A0A3R7QFR9_PENVA</name>
<evidence type="ECO:0000256" key="1">
    <source>
        <dbReference type="ARBA" id="ARBA00001933"/>
    </source>
</evidence>
<dbReference type="Proteomes" id="UP000283509">
    <property type="component" value="Unassembled WGS sequence"/>
</dbReference>
<keyword evidence="10" id="KW-0472">Membrane</keyword>
<keyword evidence="6 8" id="KW-0808">Transferase</keyword>
<feature type="transmembrane region" description="Helical" evidence="10">
    <location>
        <begin position="688"/>
        <end position="714"/>
    </location>
</feature>
<dbReference type="Gene3D" id="3.90.1150.10">
    <property type="entry name" value="Aspartate Aminotransferase, domain 1"/>
    <property type="match status" value="1"/>
</dbReference>
<proteinExistence type="inferred from homology"/>
<feature type="transmembrane region" description="Helical" evidence="10">
    <location>
        <begin position="624"/>
        <end position="644"/>
    </location>
</feature>
<dbReference type="GO" id="GO:0019264">
    <property type="term" value="P:glycine biosynthetic process from serine"/>
    <property type="evidence" value="ECO:0007669"/>
    <property type="project" value="InterPro"/>
</dbReference>
<dbReference type="UniPathway" id="UPA00193"/>
<dbReference type="Pfam" id="PF00464">
    <property type="entry name" value="SHMT"/>
    <property type="match status" value="1"/>
</dbReference>
<evidence type="ECO:0000313" key="12">
    <source>
        <dbReference type="EMBL" id="ROT66029.1"/>
    </source>
</evidence>
<dbReference type="EMBL" id="QCYY01003000">
    <property type="protein sequence ID" value="ROT66029.1"/>
    <property type="molecule type" value="Genomic_DNA"/>
</dbReference>
<evidence type="ECO:0000256" key="10">
    <source>
        <dbReference type="SAM" id="Phobius"/>
    </source>
</evidence>
<dbReference type="InterPro" id="IPR015424">
    <property type="entry name" value="PyrdxlP-dep_Trfase"/>
</dbReference>
<dbReference type="InterPro" id="IPR001085">
    <property type="entry name" value="Ser_HO-MeTrfase"/>
</dbReference>
<dbReference type="Gene3D" id="3.40.640.10">
    <property type="entry name" value="Type I PLP-dependent aspartate aminotransferase-like (Major domain)"/>
    <property type="match status" value="1"/>
</dbReference>
<feature type="transmembrane region" description="Helical" evidence="10">
    <location>
        <begin position="585"/>
        <end position="604"/>
    </location>
</feature>
<organism evidence="12 13">
    <name type="scientific">Penaeus vannamei</name>
    <name type="common">Whiteleg shrimp</name>
    <name type="synonym">Litopenaeus vannamei</name>
    <dbReference type="NCBI Taxonomy" id="6689"/>
    <lineage>
        <taxon>Eukaryota</taxon>
        <taxon>Metazoa</taxon>
        <taxon>Ecdysozoa</taxon>
        <taxon>Arthropoda</taxon>
        <taxon>Crustacea</taxon>
        <taxon>Multicrustacea</taxon>
        <taxon>Malacostraca</taxon>
        <taxon>Eumalacostraca</taxon>
        <taxon>Eucarida</taxon>
        <taxon>Decapoda</taxon>
        <taxon>Dendrobranchiata</taxon>
        <taxon>Penaeoidea</taxon>
        <taxon>Penaeidae</taxon>
        <taxon>Penaeus</taxon>
    </lineage>
</organism>
<keyword evidence="7 8" id="KW-0663">Pyridoxal phosphate</keyword>
<evidence type="ECO:0000256" key="5">
    <source>
        <dbReference type="ARBA" id="ARBA00022563"/>
    </source>
</evidence>
<comment type="caution">
    <text evidence="12">The sequence shown here is derived from an EMBL/GenBank/DDBJ whole genome shotgun (WGS) entry which is preliminary data.</text>
</comment>
<comment type="catalytic activity">
    <reaction evidence="8">
        <text>(6R)-5,10-methylene-5,6,7,8-tetrahydrofolate + glycine + H2O = (6S)-5,6,7,8-tetrahydrofolate + L-serine</text>
        <dbReference type="Rhea" id="RHEA:15481"/>
        <dbReference type="ChEBI" id="CHEBI:15377"/>
        <dbReference type="ChEBI" id="CHEBI:15636"/>
        <dbReference type="ChEBI" id="CHEBI:33384"/>
        <dbReference type="ChEBI" id="CHEBI:57305"/>
        <dbReference type="ChEBI" id="CHEBI:57453"/>
        <dbReference type="EC" id="2.1.2.1"/>
    </reaction>
</comment>
<reference evidence="12 13" key="1">
    <citation type="submission" date="2018-04" db="EMBL/GenBank/DDBJ databases">
        <authorList>
            <person name="Zhang X."/>
            <person name="Yuan J."/>
            <person name="Li F."/>
            <person name="Xiang J."/>
        </authorList>
    </citation>
    <scope>NUCLEOTIDE SEQUENCE [LARGE SCALE GENOMIC DNA]</scope>
    <source>
        <tissue evidence="12">Muscle</tissue>
    </source>
</reference>
<keyword evidence="12" id="KW-0489">Methyltransferase</keyword>
<evidence type="ECO:0000259" key="11">
    <source>
        <dbReference type="Pfam" id="PF00464"/>
    </source>
</evidence>
<dbReference type="PANTHER" id="PTHR11680">
    <property type="entry name" value="SERINE HYDROXYMETHYLTRANSFERASE"/>
    <property type="match status" value="1"/>
</dbReference>
<dbReference type="InterPro" id="IPR015422">
    <property type="entry name" value="PyrdxlP-dep_Trfase_small"/>
</dbReference>
<dbReference type="AlphaFoldDB" id="A0A3R7QFR9"/>
<evidence type="ECO:0000256" key="3">
    <source>
        <dbReference type="ARBA" id="ARBA00004777"/>
    </source>
</evidence>
<dbReference type="GO" id="GO:0005634">
    <property type="term" value="C:nucleus"/>
    <property type="evidence" value="ECO:0007669"/>
    <property type="project" value="TreeGrafter"/>
</dbReference>
<keyword evidence="10" id="KW-1133">Transmembrane helix</keyword>
<dbReference type="GO" id="GO:0004372">
    <property type="term" value="F:glycine hydroxymethyltransferase activity"/>
    <property type="evidence" value="ECO:0007669"/>
    <property type="project" value="UniProtKB-EC"/>
</dbReference>
<dbReference type="FunFam" id="3.40.640.10:FF:000050">
    <property type="entry name" value="Serine hydroxymethyltransferase"/>
    <property type="match status" value="1"/>
</dbReference>
<comment type="function">
    <text evidence="2 8">Interconversion of serine and glycine.</text>
</comment>
<protein>
    <recommendedName>
        <fullName evidence="8">Serine hydroxymethyltransferase</fullName>
        <ecNumber evidence="8">2.1.2.1</ecNumber>
    </recommendedName>
</protein>
<feature type="compositionally biased region" description="Pro residues" evidence="9">
    <location>
        <begin position="763"/>
        <end position="792"/>
    </location>
</feature>
<dbReference type="GO" id="GO:0035999">
    <property type="term" value="P:tetrahydrofolate interconversion"/>
    <property type="evidence" value="ECO:0007669"/>
    <property type="project" value="UniProtKB-UniPathway"/>
</dbReference>
<dbReference type="InterPro" id="IPR039429">
    <property type="entry name" value="SHMT-like_dom"/>
</dbReference>
<dbReference type="PROSITE" id="PS00096">
    <property type="entry name" value="SHMT"/>
    <property type="match status" value="1"/>
</dbReference>
<sequence length="792" mass="87498">MRGRWKLLESSGNENKLTMNGHVHPYSSDFPLCKPLVEDDPEVYAIIKKEKRRQRHGLEMIASENFASRAINDCLSSCLTNKYSEGMVGQRYYGGNEFIDEVERLCQQRALSTFGLDPAKWGVNVQPYSGSPANFAVYTALVEPHGRIMGLDLPDGGHLTHGFYTATKKVSATSIFFESMPYKINVETELIDYDKLQENAKLFKPRLIIAGVSCYPRHLDYKKFREICDENGSLLMADMSHVSGLVAAGLTTNPFEYCDIVTSTTHKTLRGPRSGIIFYRKGQKGVDKTGKPIMYDYEDKINQAVFPGLQGGPHNHQIAAIAVAMRQAAEPSFKEYQQQVIKNAQALAKGLQGKGYKIVTGGTDNHLVWVNMRTVGLSGGKAEKILEEVSIACNKNTVPGDKSALNPSGIRLGTPALTTRGLKEAEMEQVVTFIDESLKIAQDVQAKSGPKLVDFNRVLGDAEFKERITSLREKVEAFAAFSIYLRHLSPSFSSLLPLSLLLSSSSSSLSFLLFLLPPSPFPSSSSPPSPSPPPPLPSLLTSSSPFPLLLHSSSSPLPLSPLLLLLFLLSSFPPSSSLPRGSPPLLLILILLLIFFLLSFPLLSYFSPTSFIPSFIPTPSFRHLLLFSLSLPFFLLLLLFFFSLNPTSLSPSSPFCHHHHRNTIITIIIKRRHHNHHKKHNHHNQTAGYYYFSSSSSFCPYSHFFFVLLFPLLFPHSSTSPIFSSSSSSSFFSLLSSFSSFHLLFPHSPPPPSSSSSHLLLPPFLPSSSPPPPPPPPPPPSLPSLPPLPRRP</sequence>
<dbReference type="EC" id="2.1.2.1" evidence="8"/>
<reference evidence="12 13" key="2">
    <citation type="submission" date="2019-01" db="EMBL/GenBank/DDBJ databases">
        <title>The decoding of complex shrimp genome reveals the adaptation for benthos swimmer, frequently molting mechanism and breeding impact on genome.</title>
        <authorList>
            <person name="Sun Y."/>
            <person name="Gao Y."/>
            <person name="Yu Y."/>
        </authorList>
    </citation>
    <scope>NUCLEOTIDE SEQUENCE [LARGE SCALE GENOMIC DNA]</scope>
    <source>
        <tissue evidence="12">Muscle</tissue>
    </source>
</reference>
<gene>
    <name evidence="12" type="ORF">C7M84_015982</name>
</gene>